<evidence type="ECO:0000313" key="5">
    <source>
        <dbReference type="Proteomes" id="UP000321121"/>
    </source>
</evidence>
<reference evidence="4 5" key="1">
    <citation type="submission" date="2019-07" db="EMBL/GenBank/DDBJ databases">
        <title>Whole genome shotgun sequence of Halomonas halophila NBRC 102604.</title>
        <authorList>
            <person name="Hosoyama A."/>
            <person name="Uohara A."/>
            <person name="Ohji S."/>
            <person name="Ichikawa N."/>
        </authorList>
    </citation>
    <scope>NUCLEOTIDE SEQUENCE [LARGE SCALE GENOMIC DNA]</scope>
    <source>
        <strain evidence="4 5">NBRC 102604</strain>
    </source>
</reference>
<evidence type="ECO:0000259" key="3">
    <source>
        <dbReference type="Pfam" id="PF05618"/>
    </source>
</evidence>
<gene>
    <name evidence="4" type="ORF">HHA04nite_27010</name>
</gene>
<dbReference type="Pfam" id="PF05618">
    <property type="entry name" value="Zn_protease"/>
    <property type="match status" value="1"/>
</dbReference>
<dbReference type="EMBL" id="BJUS01000037">
    <property type="protein sequence ID" value="GEK74157.1"/>
    <property type="molecule type" value="Genomic_DNA"/>
</dbReference>
<keyword evidence="5" id="KW-1185">Reference proteome</keyword>
<protein>
    <recommendedName>
        <fullName evidence="3">Retropepsin-like aspartic endopeptidase domain-containing protein</fullName>
    </recommendedName>
</protein>
<dbReference type="InterPro" id="IPR021109">
    <property type="entry name" value="Peptidase_aspartic_dom_sf"/>
</dbReference>
<feature type="region of interest" description="Disordered" evidence="1">
    <location>
        <begin position="257"/>
        <end position="278"/>
    </location>
</feature>
<dbReference type="Proteomes" id="UP000321121">
    <property type="component" value="Unassembled WGS sequence"/>
</dbReference>
<dbReference type="PROSITE" id="PS51257">
    <property type="entry name" value="PROKAR_LIPOPROTEIN"/>
    <property type="match status" value="1"/>
</dbReference>
<name>A0ABQ0U6R2_9GAMM</name>
<accession>A0ABQ0U6R2</accession>
<proteinExistence type="predicted"/>
<organism evidence="4 5">
    <name type="scientific">Halomonas halophila</name>
    <dbReference type="NCBI Taxonomy" id="29573"/>
    <lineage>
        <taxon>Bacteria</taxon>
        <taxon>Pseudomonadati</taxon>
        <taxon>Pseudomonadota</taxon>
        <taxon>Gammaproteobacteria</taxon>
        <taxon>Oceanospirillales</taxon>
        <taxon>Halomonadaceae</taxon>
        <taxon>Halomonas</taxon>
    </lineage>
</organism>
<evidence type="ECO:0000256" key="1">
    <source>
        <dbReference type="SAM" id="MobiDB-lite"/>
    </source>
</evidence>
<feature type="signal peptide" evidence="2">
    <location>
        <begin position="1"/>
        <end position="21"/>
    </location>
</feature>
<evidence type="ECO:0000256" key="2">
    <source>
        <dbReference type="SAM" id="SignalP"/>
    </source>
</evidence>
<dbReference type="Gene3D" id="2.40.70.10">
    <property type="entry name" value="Acid Proteases"/>
    <property type="match status" value="1"/>
</dbReference>
<dbReference type="SUPFAM" id="SSF50630">
    <property type="entry name" value="Acid proteases"/>
    <property type="match status" value="1"/>
</dbReference>
<keyword evidence="2" id="KW-0732">Signal</keyword>
<feature type="domain" description="Retropepsin-like aspartic endopeptidase" evidence="3">
    <location>
        <begin position="117"/>
        <end position="254"/>
    </location>
</feature>
<feature type="chain" id="PRO_5046496975" description="Retropepsin-like aspartic endopeptidase domain-containing protein" evidence="2">
    <location>
        <begin position="22"/>
        <end position="278"/>
    </location>
</feature>
<sequence length="278" mass="31016">MPIRPLLIAPLAALLSLGGCGLVPQHEASPQPVSQQAFANRMDRLETELTARCDANLQALATHREEQLGLRADVREVGYLLRNVRGELESIRDESRHEPASRDCPVADERLDNKTLVGRSEWIGLPQVGTYLEARIDSGAQTSSLSATEITPFERDGEDWVRFKLGLNDEDTVVESMRDQWIEAPVERRVKIVQANGEASRPVIRQLVTLGPLRESVEFTLNDRTHLDYPVLLGRRFLMDITIVDVARRHIYARPEYASSSATEADDTTETPDAAPSP</sequence>
<dbReference type="PANTHER" id="PTHR38037">
    <property type="entry name" value="ZN_PROTEASE DOMAIN-CONTAINING PROTEIN"/>
    <property type="match status" value="1"/>
</dbReference>
<dbReference type="RefSeq" id="WP_035593215.1">
    <property type="nucleotide sequence ID" value="NZ_JBHUNQ010000002.1"/>
</dbReference>
<evidence type="ECO:0000313" key="4">
    <source>
        <dbReference type="EMBL" id="GEK74157.1"/>
    </source>
</evidence>
<comment type="caution">
    <text evidence="4">The sequence shown here is derived from an EMBL/GenBank/DDBJ whole genome shotgun (WGS) entry which is preliminary data.</text>
</comment>
<dbReference type="PANTHER" id="PTHR38037:SF2">
    <property type="entry name" value="ATP-DEPENDENT ZINC PROTEASE DOMAIN-CONTAINING PROTEIN-RELATED"/>
    <property type="match status" value="1"/>
</dbReference>
<dbReference type="InterPro" id="IPR008503">
    <property type="entry name" value="Asp_endopeptidase"/>
</dbReference>